<comment type="caution">
    <text evidence="1">The sequence shown here is derived from an EMBL/GenBank/DDBJ whole genome shotgun (WGS) entry which is preliminary data.</text>
</comment>
<dbReference type="InterPro" id="IPR036583">
    <property type="entry name" value="23S_rRNA_IVS_sf"/>
</dbReference>
<evidence type="ECO:0008006" key="3">
    <source>
        <dbReference type="Google" id="ProtNLM"/>
    </source>
</evidence>
<evidence type="ECO:0000313" key="1">
    <source>
        <dbReference type="EMBL" id="OGY42013.1"/>
    </source>
</evidence>
<dbReference type="Proteomes" id="UP000176260">
    <property type="component" value="Unassembled WGS sequence"/>
</dbReference>
<gene>
    <name evidence="1" type="ORF">A2Y67_02930</name>
</gene>
<dbReference type="NCBIfam" id="TIGR02436">
    <property type="entry name" value="four helix bundle protein"/>
    <property type="match status" value="1"/>
</dbReference>
<evidence type="ECO:0000313" key="2">
    <source>
        <dbReference type="Proteomes" id="UP000176260"/>
    </source>
</evidence>
<protein>
    <recommendedName>
        <fullName evidence="3">Four helix bundle protein</fullName>
    </recommendedName>
</protein>
<reference evidence="1 2" key="1">
    <citation type="journal article" date="2016" name="Nat. Commun.">
        <title>Thousands of microbial genomes shed light on interconnected biogeochemical processes in an aquifer system.</title>
        <authorList>
            <person name="Anantharaman K."/>
            <person name="Brown C.T."/>
            <person name="Hug L.A."/>
            <person name="Sharon I."/>
            <person name="Castelle C.J."/>
            <person name="Probst A.J."/>
            <person name="Thomas B.C."/>
            <person name="Singh A."/>
            <person name="Wilkins M.J."/>
            <person name="Karaoz U."/>
            <person name="Brodie E.L."/>
            <person name="Williams K.H."/>
            <person name="Hubbard S.S."/>
            <person name="Banfield J.F."/>
        </authorList>
    </citation>
    <scope>NUCLEOTIDE SEQUENCE [LARGE SCALE GENOMIC DNA]</scope>
</reference>
<proteinExistence type="predicted"/>
<dbReference type="Pfam" id="PF05635">
    <property type="entry name" value="23S_rRNA_IVP"/>
    <property type="match status" value="1"/>
</dbReference>
<dbReference type="AlphaFoldDB" id="A0A1G1XPI4"/>
<name>A0A1G1XPI4_9BACT</name>
<dbReference type="InterPro" id="IPR012657">
    <property type="entry name" value="23S_rRNA-intervening_sequence"/>
</dbReference>
<accession>A0A1G1XPI4</accession>
<dbReference type="EMBL" id="MHIA01000019">
    <property type="protein sequence ID" value="OGY42013.1"/>
    <property type="molecule type" value="Genomic_DNA"/>
</dbReference>
<dbReference type="SUPFAM" id="SSF158446">
    <property type="entry name" value="IVS-encoded protein-like"/>
    <property type="match status" value="1"/>
</dbReference>
<dbReference type="Gene3D" id="1.20.1440.60">
    <property type="entry name" value="23S rRNA-intervening sequence"/>
    <property type="match status" value="1"/>
</dbReference>
<organism evidence="1 2">
    <name type="scientific">Candidatus Buchananbacteria bacterium RBG_13_39_9</name>
    <dbReference type="NCBI Taxonomy" id="1797531"/>
    <lineage>
        <taxon>Bacteria</taxon>
        <taxon>Candidatus Buchananiibacteriota</taxon>
    </lineage>
</organism>
<sequence>MVRSGGSVGANYIEADEALSKKDFILRIKICRKEIKESRFWLELSEPNEEFKAEKEELINEATQLMKIFGSILEKSK</sequence>